<keyword evidence="1" id="KW-0175">Coiled coil</keyword>
<dbReference type="Proteomes" id="UP000663824">
    <property type="component" value="Unassembled WGS sequence"/>
</dbReference>
<protein>
    <submittedName>
        <fullName evidence="3">Uncharacterized protein</fullName>
    </submittedName>
</protein>
<feature type="compositionally biased region" description="Polar residues" evidence="2">
    <location>
        <begin position="535"/>
        <end position="547"/>
    </location>
</feature>
<evidence type="ECO:0000313" key="3">
    <source>
        <dbReference type="EMBL" id="CAF2052865.1"/>
    </source>
</evidence>
<dbReference type="EMBL" id="CAJNRE010006132">
    <property type="protein sequence ID" value="CAF2052865.1"/>
    <property type="molecule type" value="Genomic_DNA"/>
</dbReference>
<feature type="compositionally biased region" description="Basic and acidic residues" evidence="2">
    <location>
        <begin position="693"/>
        <end position="708"/>
    </location>
</feature>
<organism evidence="3 4">
    <name type="scientific">Rotaria magnacalcarata</name>
    <dbReference type="NCBI Taxonomy" id="392030"/>
    <lineage>
        <taxon>Eukaryota</taxon>
        <taxon>Metazoa</taxon>
        <taxon>Spiralia</taxon>
        <taxon>Gnathifera</taxon>
        <taxon>Rotifera</taxon>
        <taxon>Eurotatoria</taxon>
        <taxon>Bdelloidea</taxon>
        <taxon>Philodinida</taxon>
        <taxon>Philodinidae</taxon>
        <taxon>Rotaria</taxon>
    </lineage>
</organism>
<feature type="compositionally biased region" description="Polar residues" evidence="2">
    <location>
        <begin position="710"/>
        <end position="729"/>
    </location>
</feature>
<feature type="compositionally biased region" description="Basic and acidic residues" evidence="2">
    <location>
        <begin position="404"/>
        <end position="421"/>
    </location>
</feature>
<dbReference type="AlphaFoldDB" id="A0A816PR36"/>
<feature type="region of interest" description="Disordered" evidence="2">
    <location>
        <begin position="636"/>
        <end position="743"/>
    </location>
</feature>
<name>A0A816PR36_9BILA</name>
<sequence length="743" mass="86540">MSKVLNGKMRTSPAREAYIHQASYNRDKKRNSFTSLHSYDDSDGAYRSTPEYLKQLMNTSMSSNGHSTRTLTRTHSASDITSTSNINRPVSGNPKYKTQEEYYDEIQYFKKALKFTKDDNNNLRARIRRLEEDNARKHKEINNFYETNRGSFIIDVQIKDTDLRRTSDGSTRSTANVVMNLKQRLFKLDLQLKQKDATIDEIKTDPRWTKATEIEIRNHALLNEIEKLKLEKLNFIQNDYMASIDEEKKNAVRKLEAEKRELKVENESLKKKVRELENSEHDERLSARRRDDSPNKDLRRQIEDLNEACRDYRKELEQKKDELKQLRHERDKNRNRLELVGEELEDMRRERDQYRKKSNQLTDDLEELRAEQNRQMKTNGTHRSSPILSRDDDSGRKFTQSPRSRLDSNRSDEFIVRDSHTPTRRSREHIGSQSPLSSRKTAISSKVPPRNWRSDDWTSVDEDRLKRFREKHAATTIQRGWREHNKSYRSSITSKTRQNNFDKRNPKIGGMKSSEIVSPRTSPHKLGSNIDHLDSSYNKNRPTSAGTSNEFALKSVQAVLRGCIKRLDMGKPSRIQIDDDDFIRKSSKQFGPQYESDRKRENFFKTSIADSNRLYTDKIGSTSRLPISNRDSISNFHLSASPPLDRSRPLSPNVSGGSGSKQPMPYDRNKLGFENQSIHESPLKPQRPFSPSNDHRSSPRMSPEDVRPSSRLSNTSLRKSTAYSKQPPKNSYDHDDDDDIEGF</sequence>
<feature type="region of interest" description="Disordered" evidence="2">
    <location>
        <begin position="273"/>
        <end position="300"/>
    </location>
</feature>
<accession>A0A816PR36</accession>
<gene>
    <name evidence="3" type="ORF">MBJ925_LOCUS13398</name>
</gene>
<reference evidence="3" key="1">
    <citation type="submission" date="2021-02" db="EMBL/GenBank/DDBJ databases">
        <authorList>
            <person name="Nowell W R."/>
        </authorList>
    </citation>
    <scope>NUCLEOTIDE SEQUENCE</scope>
</reference>
<feature type="compositionally biased region" description="Polar residues" evidence="2">
    <location>
        <begin position="375"/>
        <end position="387"/>
    </location>
</feature>
<comment type="caution">
    <text evidence="3">The sequence shown here is derived from an EMBL/GenBank/DDBJ whole genome shotgun (WGS) entry which is preliminary data.</text>
</comment>
<feature type="region of interest" description="Disordered" evidence="2">
    <location>
        <begin position="486"/>
        <end position="547"/>
    </location>
</feature>
<evidence type="ECO:0000256" key="1">
    <source>
        <dbReference type="SAM" id="Coils"/>
    </source>
</evidence>
<feature type="compositionally biased region" description="Polar residues" evidence="2">
    <location>
        <begin position="61"/>
        <end position="90"/>
    </location>
</feature>
<proteinExistence type="predicted"/>
<feature type="coiled-coil region" evidence="1">
    <location>
        <begin position="113"/>
        <end position="147"/>
    </location>
</feature>
<feature type="region of interest" description="Disordered" evidence="2">
    <location>
        <begin position="373"/>
        <end position="456"/>
    </location>
</feature>
<feature type="compositionally biased region" description="Polar residues" evidence="2">
    <location>
        <begin position="431"/>
        <end position="444"/>
    </location>
</feature>
<feature type="compositionally biased region" description="Acidic residues" evidence="2">
    <location>
        <begin position="734"/>
        <end position="743"/>
    </location>
</feature>
<feature type="compositionally biased region" description="Low complexity" evidence="2">
    <location>
        <begin position="638"/>
        <end position="652"/>
    </location>
</feature>
<evidence type="ECO:0000256" key="2">
    <source>
        <dbReference type="SAM" id="MobiDB-lite"/>
    </source>
</evidence>
<evidence type="ECO:0000313" key="4">
    <source>
        <dbReference type="Proteomes" id="UP000663824"/>
    </source>
</evidence>
<feature type="region of interest" description="Disordered" evidence="2">
    <location>
        <begin position="61"/>
        <end position="95"/>
    </location>
</feature>
<feature type="compositionally biased region" description="Polar residues" evidence="2">
    <location>
        <begin position="488"/>
        <end position="499"/>
    </location>
</feature>